<keyword evidence="3 8" id="KW-0812">Transmembrane</keyword>
<dbReference type="KEGG" id="mrtj:KHC33_08855"/>
<keyword evidence="6 8" id="KW-0472">Membrane</keyword>
<evidence type="ECO:0000256" key="5">
    <source>
        <dbReference type="ARBA" id="ARBA00022989"/>
    </source>
</evidence>
<evidence type="ECO:0000256" key="7">
    <source>
        <dbReference type="SAM" id="MobiDB-lite"/>
    </source>
</evidence>
<evidence type="ECO:0000256" key="1">
    <source>
        <dbReference type="ARBA" id="ARBA00004141"/>
    </source>
</evidence>
<sequence>MTASDPDSGCLLDHTPVDNPVPPAGREKSLRLQRGIKPWMASLIAIGGIIGSIYYLGSGYLIAEMGPSVILLYAIGGLVIWTVMQSFAELLVNVPRQGNFISHSAEFISPTWAVGTGWSYWFNWCAYIPSEAVAGGIIMHVFAPQLPIVAWAVIFLTMITILNIIHVGGFGFVESTLSLIKIIHNGIFCIVAALIILGIVGNGGFIGLNVLFPPNSDPFMDIFPAGVFILISNLALILVNFQGSEIVGLAAAETQNPDRIVPKACRQVVYRILRVDIIPILLLVMILPYSEAGLSDSVFSLALSKYGFNEVAGILSFIVLTAAFSCANSGFYGSVRALYGLSLEGMAPKIFSRLNKQCIPMYATLFTLLMCWAVLSMWWFSNGEGELYLWLLSVSAFTGAICWISICYSQVVFRKRVYQRGYTKKDIKAPAPLSPWFPLMIGVILEIFALVILAFNEDLRGSLYLSVPAVAIPMLIYVIGRKTGKISGIKIRHEDEKPFDELFPEKNNTS</sequence>
<dbReference type="InterPro" id="IPR004841">
    <property type="entry name" value="AA-permease/SLC12A_dom"/>
</dbReference>
<keyword evidence="5 8" id="KW-1133">Transmembrane helix</keyword>
<dbReference type="Proteomes" id="UP000680656">
    <property type="component" value="Chromosome"/>
</dbReference>
<keyword evidence="11" id="KW-1185">Reference proteome</keyword>
<accession>A0A8E7AZC0</accession>
<feature type="transmembrane region" description="Helical" evidence="8">
    <location>
        <begin position="359"/>
        <end position="381"/>
    </location>
</feature>
<feature type="transmembrane region" description="Helical" evidence="8">
    <location>
        <begin position="311"/>
        <end position="339"/>
    </location>
</feature>
<dbReference type="Pfam" id="PF00324">
    <property type="entry name" value="AA_permease"/>
    <property type="match status" value="1"/>
</dbReference>
<comment type="subcellular location">
    <subcellularLocation>
        <location evidence="1">Membrane</location>
        <topology evidence="1">Multi-pass membrane protein</topology>
    </subcellularLocation>
</comment>
<dbReference type="InterPro" id="IPR050524">
    <property type="entry name" value="APC_YAT"/>
</dbReference>
<dbReference type="GeneID" id="65565178"/>
<name>A0A8E7AZC0_9EURY</name>
<protein>
    <submittedName>
        <fullName evidence="10">Amino acid permease</fullName>
    </submittedName>
</protein>
<dbReference type="PANTHER" id="PTHR43341">
    <property type="entry name" value="AMINO ACID PERMEASE"/>
    <property type="match status" value="1"/>
</dbReference>
<gene>
    <name evidence="10" type="ORF">KHC33_08855</name>
</gene>
<dbReference type="AlphaFoldDB" id="A0A8E7AZC0"/>
<dbReference type="Gene3D" id="1.20.1740.10">
    <property type="entry name" value="Amino acid/polyamine transporter I"/>
    <property type="match status" value="1"/>
</dbReference>
<feature type="transmembrane region" description="Helical" evidence="8">
    <location>
        <begin position="185"/>
        <end position="210"/>
    </location>
</feature>
<feature type="domain" description="Amino acid permease/ SLC12A" evidence="9">
    <location>
        <begin position="43"/>
        <end position="480"/>
    </location>
</feature>
<dbReference type="PIRSF" id="PIRSF006060">
    <property type="entry name" value="AA_transporter"/>
    <property type="match status" value="1"/>
</dbReference>
<feature type="transmembrane region" description="Helical" evidence="8">
    <location>
        <begin position="461"/>
        <end position="480"/>
    </location>
</feature>
<dbReference type="EMBL" id="CP075546">
    <property type="protein sequence ID" value="QVV87486.1"/>
    <property type="molecule type" value="Genomic_DNA"/>
</dbReference>
<proteinExistence type="predicted"/>
<reference evidence="10 11" key="1">
    <citation type="submission" date="2021-05" db="EMBL/GenBank/DDBJ databases">
        <title>A novel Methanospirillum isolate from a pyrite-forming mixed culture.</title>
        <authorList>
            <person name="Bunk B."/>
            <person name="Sproer C."/>
            <person name="Spring S."/>
            <person name="Pester M."/>
        </authorList>
    </citation>
    <scope>NUCLEOTIDE SEQUENCE [LARGE SCALE GENOMIC DNA]</scope>
    <source>
        <strain evidence="10 11">J.3.6.1-F.2.7.3</strain>
    </source>
</reference>
<feature type="transmembrane region" description="Helical" evidence="8">
    <location>
        <begin position="272"/>
        <end position="291"/>
    </location>
</feature>
<evidence type="ECO:0000256" key="6">
    <source>
        <dbReference type="ARBA" id="ARBA00023136"/>
    </source>
</evidence>
<keyword evidence="4" id="KW-0029">Amino-acid transport</keyword>
<feature type="transmembrane region" description="Helical" evidence="8">
    <location>
        <begin position="387"/>
        <end position="413"/>
    </location>
</feature>
<evidence type="ECO:0000256" key="3">
    <source>
        <dbReference type="ARBA" id="ARBA00022692"/>
    </source>
</evidence>
<evidence type="ECO:0000259" key="9">
    <source>
        <dbReference type="Pfam" id="PF00324"/>
    </source>
</evidence>
<dbReference type="GO" id="GO:0016020">
    <property type="term" value="C:membrane"/>
    <property type="evidence" value="ECO:0007669"/>
    <property type="project" value="UniProtKB-SubCell"/>
</dbReference>
<evidence type="ECO:0000313" key="10">
    <source>
        <dbReference type="EMBL" id="QVV87486.1"/>
    </source>
</evidence>
<feature type="transmembrane region" description="Helical" evidence="8">
    <location>
        <begin position="433"/>
        <end position="455"/>
    </location>
</feature>
<feature type="transmembrane region" description="Helical" evidence="8">
    <location>
        <begin position="222"/>
        <end position="241"/>
    </location>
</feature>
<keyword evidence="2" id="KW-0813">Transport</keyword>
<feature type="transmembrane region" description="Helical" evidence="8">
    <location>
        <begin position="69"/>
        <end position="88"/>
    </location>
</feature>
<feature type="region of interest" description="Disordered" evidence="7">
    <location>
        <begin position="1"/>
        <end position="25"/>
    </location>
</feature>
<evidence type="ECO:0000256" key="8">
    <source>
        <dbReference type="SAM" id="Phobius"/>
    </source>
</evidence>
<feature type="transmembrane region" description="Helical" evidence="8">
    <location>
        <begin position="148"/>
        <end position="173"/>
    </location>
</feature>
<organism evidence="10 11">
    <name type="scientific">Methanospirillum purgamenti</name>
    <dbReference type="NCBI Taxonomy" id="2834276"/>
    <lineage>
        <taxon>Archaea</taxon>
        <taxon>Methanobacteriati</taxon>
        <taxon>Methanobacteriota</taxon>
        <taxon>Stenosarchaea group</taxon>
        <taxon>Methanomicrobia</taxon>
        <taxon>Methanomicrobiales</taxon>
        <taxon>Methanospirillaceae</taxon>
        <taxon>Methanospirillum</taxon>
    </lineage>
</organism>
<dbReference type="GO" id="GO:0015171">
    <property type="term" value="F:amino acid transmembrane transporter activity"/>
    <property type="evidence" value="ECO:0007669"/>
    <property type="project" value="TreeGrafter"/>
</dbReference>
<dbReference type="PANTHER" id="PTHR43341:SF1">
    <property type="entry name" value="GENERAL AMINO-ACID PERMEASE GAP1"/>
    <property type="match status" value="1"/>
</dbReference>
<evidence type="ECO:0000256" key="2">
    <source>
        <dbReference type="ARBA" id="ARBA00022448"/>
    </source>
</evidence>
<feature type="transmembrane region" description="Helical" evidence="8">
    <location>
        <begin position="39"/>
        <end position="57"/>
    </location>
</feature>
<evidence type="ECO:0000313" key="11">
    <source>
        <dbReference type="Proteomes" id="UP000680656"/>
    </source>
</evidence>
<evidence type="ECO:0000256" key="4">
    <source>
        <dbReference type="ARBA" id="ARBA00022970"/>
    </source>
</evidence>
<dbReference type="RefSeq" id="WP_214418307.1">
    <property type="nucleotide sequence ID" value="NZ_CP075546.1"/>
</dbReference>